<dbReference type="Proteomes" id="UP000636755">
    <property type="component" value="Unassembled WGS sequence"/>
</dbReference>
<gene>
    <name evidence="2" type="ORF">H8R91_00495</name>
</gene>
<protein>
    <recommendedName>
        <fullName evidence="4">Glycosyltransferase RgtA/B/C/D-like domain-containing protein</fullName>
    </recommendedName>
</protein>
<feature type="transmembrane region" description="Helical" evidence="1">
    <location>
        <begin position="320"/>
        <end position="338"/>
    </location>
</feature>
<feature type="transmembrane region" description="Helical" evidence="1">
    <location>
        <begin position="197"/>
        <end position="217"/>
    </location>
</feature>
<comment type="caution">
    <text evidence="2">The sequence shown here is derived from an EMBL/GenBank/DDBJ whole genome shotgun (WGS) entry which is preliminary data.</text>
</comment>
<keyword evidence="3" id="KW-1185">Reference proteome</keyword>
<feature type="transmembrane region" description="Helical" evidence="1">
    <location>
        <begin position="290"/>
        <end position="308"/>
    </location>
</feature>
<keyword evidence="1" id="KW-0472">Membrane</keyword>
<accession>A0ABR7HHN3</accession>
<sequence length="453" mass="51789">MKCFKNRYNNLSYIIFTILSLFSISLIFNNNVWFDEAYTLSLIQHNYSEVIEILKSDMHPPLYFISLKFFCEIFGYSIPITKAFSVLGYIATLSLGLTVIKKHFGRKTSTVYMLTVGAIPMSLYFSVQQRSYQWSIFFVTLCFTEALLFLENHGTRHCVIFVITALFAAYNHIYALLAVGVIFIFVNIYAFVKDGKLIKAIILSDISIIIGYFPWIFPLLYQTESASGSFWLKSVEPLSIIVFISGVVISAVILTKKGNRKLPIIFAIISILSIQIIGLIVTAFICPLYIARYSVVVSGIFALLIAFGTKNIKVKFKKSLCILLCVINIICAIATGMFEYNSSMNKFFDRFDKIISPSNTFIYCDSSFGILSYYYPENTHICTYSEPWFVAFDNIECINKNELSNKIPPNDTVWFVKNELTKTPEYIQSNFDLELVDSFKCDFNTFNVYLAKK</sequence>
<evidence type="ECO:0000256" key="1">
    <source>
        <dbReference type="SAM" id="Phobius"/>
    </source>
</evidence>
<evidence type="ECO:0000313" key="3">
    <source>
        <dbReference type="Proteomes" id="UP000636755"/>
    </source>
</evidence>
<keyword evidence="1" id="KW-1133">Transmembrane helix</keyword>
<dbReference type="EMBL" id="JACOPS010000001">
    <property type="protein sequence ID" value="MBC5727023.1"/>
    <property type="molecule type" value="Genomic_DNA"/>
</dbReference>
<feature type="transmembrane region" description="Helical" evidence="1">
    <location>
        <begin position="159"/>
        <end position="185"/>
    </location>
</feature>
<reference evidence="2 3" key="1">
    <citation type="submission" date="2020-08" db="EMBL/GenBank/DDBJ databases">
        <title>Genome public.</title>
        <authorList>
            <person name="Liu C."/>
            <person name="Sun Q."/>
        </authorList>
    </citation>
    <scope>NUCLEOTIDE SEQUENCE [LARGE SCALE GENOMIC DNA]</scope>
    <source>
        <strain evidence="2 3">NSJ-71</strain>
    </source>
</reference>
<evidence type="ECO:0008006" key="4">
    <source>
        <dbReference type="Google" id="ProtNLM"/>
    </source>
</evidence>
<feature type="transmembrane region" description="Helical" evidence="1">
    <location>
        <begin position="134"/>
        <end position="153"/>
    </location>
</feature>
<proteinExistence type="predicted"/>
<feature type="transmembrane region" description="Helical" evidence="1">
    <location>
        <begin position="110"/>
        <end position="127"/>
    </location>
</feature>
<dbReference type="RefSeq" id="WP_186934450.1">
    <property type="nucleotide sequence ID" value="NZ_JACOPS010000001.1"/>
</dbReference>
<name>A0ABR7HHN3_9FIRM</name>
<feature type="transmembrane region" description="Helical" evidence="1">
    <location>
        <begin position="62"/>
        <end position="79"/>
    </location>
</feature>
<feature type="transmembrane region" description="Helical" evidence="1">
    <location>
        <begin position="12"/>
        <end position="34"/>
    </location>
</feature>
<feature type="transmembrane region" description="Helical" evidence="1">
    <location>
        <begin position="237"/>
        <end position="255"/>
    </location>
</feature>
<feature type="transmembrane region" description="Helical" evidence="1">
    <location>
        <begin position="86"/>
        <end position="104"/>
    </location>
</feature>
<organism evidence="2 3">
    <name type="scientific">Ruminococcus intestinalis</name>
    <dbReference type="NCBI Taxonomy" id="2763066"/>
    <lineage>
        <taxon>Bacteria</taxon>
        <taxon>Bacillati</taxon>
        <taxon>Bacillota</taxon>
        <taxon>Clostridia</taxon>
        <taxon>Eubacteriales</taxon>
        <taxon>Oscillospiraceae</taxon>
        <taxon>Ruminococcus</taxon>
    </lineage>
</organism>
<evidence type="ECO:0000313" key="2">
    <source>
        <dbReference type="EMBL" id="MBC5727023.1"/>
    </source>
</evidence>
<feature type="transmembrane region" description="Helical" evidence="1">
    <location>
        <begin position="262"/>
        <end position="284"/>
    </location>
</feature>
<keyword evidence="1" id="KW-0812">Transmembrane</keyword>